<comment type="caution">
    <text evidence="3">The sequence shown here is derived from an EMBL/GenBank/DDBJ whole genome shotgun (WGS) entry which is preliminary data.</text>
</comment>
<reference evidence="3" key="1">
    <citation type="submission" date="2021-10" db="EMBL/GenBank/DDBJ databases">
        <authorList>
            <person name="Piombo E."/>
        </authorList>
    </citation>
    <scope>NUCLEOTIDE SEQUENCE</scope>
</reference>
<dbReference type="CDD" id="cd05233">
    <property type="entry name" value="SDR_c"/>
    <property type="match status" value="1"/>
</dbReference>
<keyword evidence="4" id="KW-1185">Reference proteome</keyword>
<name>A0A9N9VIE0_9HYPO</name>
<evidence type="ECO:0000256" key="1">
    <source>
        <dbReference type="ARBA" id="ARBA00006484"/>
    </source>
</evidence>
<organism evidence="3 4">
    <name type="scientific">Clonostachys rhizophaga</name>
    <dbReference type="NCBI Taxonomy" id="160324"/>
    <lineage>
        <taxon>Eukaryota</taxon>
        <taxon>Fungi</taxon>
        <taxon>Dikarya</taxon>
        <taxon>Ascomycota</taxon>
        <taxon>Pezizomycotina</taxon>
        <taxon>Sordariomycetes</taxon>
        <taxon>Hypocreomycetidae</taxon>
        <taxon>Hypocreales</taxon>
        <taxon>Bionectriaceae</taxon>
        <taxon>Clonostachys</taxon>
    </lineage>
</organism>
<accession>A0A9N9VIE0</accession>
<keyword evidence="2" id="KW-0560">Oxidoreductase</keyword>
<comment type="similarity">
    <text evidence="1">Belongs to the short-chain dehydrogenases/reductases (SDR) family.</text>
</comment>
<dbReference type="PANTHER" id="PTHR48107:SF7">
    <property type="entry name" value="RE15974P"/>
    <property type="match status" value="1"/>
</dbReference>
<protein>
    <submittedName>
        <fullName evidence="3">Uncharacterized protein</fullName>
    </submittedName>
</protein>
<dbReference type="PANTHER" id="PTHR48107">
    <property type="entry name" value="NADPH-DEPENDENT ALDEHYDE REDUCTASE-LIKE PROTEIN, CHLOROPLASTIC-RELATED"/>
    <property type="match status" value="1"/>
</dbReference>
<dbReference type="InterPro" id="IPR036291">
    <property type="entry name" value="NAD(P)-bd_dom_sf"/>
</dbReference>
<dbReference type="OrthoDB" id="47007at2759"/>
<dbReference type="Pfam" id="PF13561">
    <property type="entry name" value="adh_short_C2"/>
    <property type="match status" value="1"/>
</dbReference>
<dbReference type="AlphaFoldDB" id="A0A9N9VIE0"/>
<dbReference type="GO" id="GO:0016614">
    <property type="term" value="F:oxidoreductase activity, acting on CH-OH group of donors"/>
    <property type="evidence" value="ECO:0007669"/>
    <property type="project" value="UniProtKB-ARBA"/>
</dbReference>
<dbReference type="Proteomes" id="UP000696573">
    <property type="component" value="Unassembled WGS sequence"/>
</dbReference>
<dbReference type="InterPro" id="IPR002347">
    <property type="entry name" value="SDR_fam"/>
</dbReference>
<dbReference type="Gene3D" id="3.40.50.720">
    <property type="entry name" value="NAD(P)-binding Rossmann-like Domain"/>
    <property type="match status" value="1"/>
</dbReference>
<dbReference type="EMBL" id="CABFNQ020000676">
    <property type="protein sequence ID" value="CAH0022331.1"/>
    <property type="molecule type" value="Genomic_DNA"/>
</dbReference>
<gene>
    <name evidence="3" type="ORF">CRHIZ90672A_00004140</name>
</gene>
<evidence type="ECO:0000313" key="4">
    <source>
        <dbReference type="Proteomes" id="UP000696573"/>
    </source>
</evidence>
<evidence type="ECO:0000256" key="2">
    <source>
        <dbReference type="ARBA" id="ARBA00023002"/>
    </source>
</evidence>
<dbReference type="PRINTS" id="PR00081">
    <property type="entry name" value="GDHRDH"/>
</dbReference>
<sequence length="282" mass="30727">MQNLDSQENFHRKQDLVGKVAIVTGASRGIGYAIVRNLAKRGAAILATSSGAGNQIDELRDEVNLSYNGQESLPPKIVHQTLSLTDTVAHTKLADAIQRHFDGQVDIFVNNAAITDRTYPGELEADTLDRLLMCNIRTPALLVDELVKRRYFRKNSRIVFISSAESVNCDPSVSIYATTKAANEAMVRCYANAFGGKNDAFDFMTGTTANSVLTGLTETGGVQQYGPKVWQELQDFWLGKQTIPRLGQVDDVADVVGFLCSHESRWITGSKVNANGGSVALI</sequence>
<dbReference type="SUPFAM" id="SSF51735">
    <property type="entry name" value="NAD(P)-binding Rossmann-fold domains"/>
    <property type="match status" value="1"/>
</dbReference>
<evidence type="ECO:0000313" key="3">
    <source>
        <dbReference type="EMBL" id="CAH0022331.1"/>
    </source>
</evidence>
<proteinExistence type="inferred from homology"/>